<feature type="chain" id="PRO_5035429539" evidence="2">
    <location>
        <begin position="17"/>
        <end position="179"/>
    </location>
</feature>
<evidence type="ECO:0000313" key="4">
    <source>
        <dbReference type="Proteomes" id="UP000801492"/>
    </source>
</evidence>
<gene>
    <name evidence="3" type="ORF">ILUMI_21707</name>
</gene>
<accession>A0A8K0CBY2</accession>
<evidence type="ECO:0000313" key="3">
    <source>
        <dbReference type="EMBL" id="KAF2884469.1"/>
    </source>
</evidence>
<feature type="signal peptide" evidence="2">
    <location>
        <begin position="1"/>
        <end position="16"/>
    </location>
</feature>
<organism evidence="3 4">
    <name type="scientific">Ignelater luminosus</name>
    <name type="common">Cucubano</name>
    <name type="synonym">Pyrophorus luminosus</name>
    <dbReference type="NCBI Taxonomy" id="2038154"/>
    <lineage>
        <taxon>Eukaryota</taxon>
        <taxon>Metazoa</taxon>
        <taxon>Ecdysozoa</taxon>
        <taxon>Arthropoda</taxon>
        <taxon>Hexapoda</taxon>
        <taxon>Insecta</taxon>
        <taxon>Pterygota</taxon>
        <taxon>Neoptera</taxon>
        <taxon>Endopterygota</taxon>
        <taxon>Coleoptera</taxon>
        <taxon>Polyphaga</taxon>
        <taxon>Elateriformia</taxon>
        <taxon>Elateroidea</taxon>
        <taxon>Elateridae</taxon>
        <taxon>Agrypninae</taxon>
        <taxon>Pyrophorini</taxon>
        <taxon>Ignelater</taxon>
    </lineage>
</organism>
<name>A0A8K0CBY2_IGNLU</name>
<dbReference type="Proteomes" id="UP000801492">
    <property type="component" value="Unassembled WGS sequence"/>
</dbReference>
<evidence type="ECO:0000256" key="1">
    <source>
        <dbReference type="SAM" id="MobiDB-lite"/>
    </source>
</evidence>
<feature type="region of interest" description="Disordered" evidence="1">
    <location>
        <begin position="57"/>
        <end position="106"/>
    </location>
</feature>
<keyword evidence="2" id="KW-0732">Signal</keyword>
<evidence type="ECO:0000256" key="2">
    <source>
        <dbReference type="SAM" id="SignalP"/>
    </source>
</evidence>
<dbReference type="OrthoDB" id="8197587at2759"/>
<dbReference type="EMBL" id="VTPC01090167">
    <property type="protein sequence ID" value="KAF2884469.1"/>
    <property type="molecule type" value="Genomic_DNA"/>
</dbReference>
<proteinExistence type="predicted"/>
<protein>
    <submittedName>
        <fullName evidence="3">Uncharacterized protein</fullName>
    </submittedName>
</protein>
<comment type="caution">
    <text evidence="3">The sequence shown here is derived from an EMBL/GenBank/DDBJ whole genome shotgun (WGS) entry which is preliminary data.</text>
</comment>
<dbReference type="AlphaFoldDB" id="A0A8K0CBY2"/>
<keyword evidence="4" id="KW-1185">Reference proteome</keyword>
<feature type="compositionally biased region" description="Polar residues" evidence="1">
    <location>
        <begin position="57"/>
        <end position="99"/>
    </location>
</feature>
<sequence>MKLFVVIAVVVVVAVAEPPAGPIFIARYSAAPQQQAPVVPFPISGARPRVHVLARQQVPQTAYNPPQATVTEAEGNSTEDSVIESSTEPQSEQIQTQTKKNPKDKNEKLLEIAQGEPVDQGVYYLYHPSGVLQRVAYATSNDVKNMAYVAQLKYQDVEPIREPIYTYDPETFLLQQVAV</sequence>
<reference evidence="3" key="1">
    <citation type="submission" date="2019-08" db="EMBL/GenBank/DDBJ databases">
        <title>The genome of the North American firefly Photinus pyralis.</title>
        <authorList>
            <consortium name="Photinus pyralis genome working group"/>
            <person name="Fallon T.R."/>
            <person name="Sander Lower S.E."/>
            <person name="Weng J.-K."/>
        </authorList>
    </citation>
    <scope>NUCLEOTIDE SEQUENCE</scope>
    <source>
        <strain evidence="3">TRF0915ILg1</strain>
        <tissue evidence="3">Whole body</tissue>
    </source>
</reference>